<dbReference type="Pfam" id="PF04777">
    <property type="entry name" value="Evr1_Alr"/>
    <property type="match status" value="1"/>
</dbReference>
<organism evidence="11 12">
    <name type="scientific">Salix brachista</name>
    <dbReference type="NCBI Taxonomy" id="2182728"/>
    <lineage>
        <taxon>Eukaryota</taxon>
        <taxon>Viridiplantae</taxon>
        <taxon>Streptophyta</taxon>
        <taxon>Embryophyta</taxon>
        <taxon>Tracheophyta</taxon>
        <taxon>Spermatophyta</taxon>
        <taxon>Magnoliopsida</taxon>
        <taxon>eudicotyledons</taxon>
        <taxon>Gunneridae</taxon>
        <taxon>Pentapetalae</taxon>
        <taxon>rosids</taxon>
        <taxon>fabids</taxon>
        <taxon>Malpighiales</taxon>
        <taxon>Salicaceae</taxon>
        <taxon>Saliceae</taxon>
        <taxon>Salix</taxon>
    </lineage>
</organism>
<evidence type="ECO:0000259" key="10">
    <source>
        <dbReference type="PROSITE" id="PS51324"/>
    </source>
</evidence>
<comment type="cofactor">
    <cofactor evidence="1 8">
        <name>FAD</name>
        <dbReference type="ChEBI" id="CHEBI:57692"/>
    </cofactor>
</comment>
<evidence type="ECO:0000256" key="4">
    <source>
        <dbReference type="ARBA" id="ARBA00023002"/>
    </source>
</evidence>
<feature type="compositionally biased region" description="Low complexity" evidence="9">
    <location>
        <begin position="85"/>
        <end position="97"/>
    </location>
</feature>
<evidence type="ECO:0000256" key="8">
    <source>
        <dbReference type="RuleBase" id="RU371123"/>
    </source>
</evidence>
<dbReference type="Proteomes" id="UP000326939">
    <property type="component" value="Chromosome 9"/>
</dbReference>
<dbReference type="InterPro" id="IPR036774">
    <property type="entry name" value="ERV/ALR_sulphydryl_oxid_sf"/>
</dbReference>
<keyword evidence="2 8" id="KW-0285">Flavoprotein</keyword>
<evidence type="ECO:0000256" key="2">
    <source>
        <dbReference type="ARBA" id="ARBA00022630"/>
    </source>
</evidence>
<dbReference type="InterPro" id="IPR039799">
    <property type="entry name" value="ALR/ERV"/>
</dbReference>
<protein>
    <recommendedName>
        <fullName evidence="8">Sulfhydryl oxidase</fullName>
        <ecNumber evidence="8">1.8.3.2</ecNumber>
    </recommendedName>
</protein>
<dbReference type="InterPro" id="IPR017905">
    <property type="entry name" value="ERV/ALR_sulphydryl_oxidase"/>
</dbReference>
<evidence type="ECO:0000313" key="12">
    <source>
        <dbReference type="Proteomes" id="UP000326939"/>
    </source>
</evidence>
<dbReference type="GO" id="GO:0050660">
    <property type="term" value="F:flavin adenine dinucleotide binding"/>
    <property type="evidence" value="ECO:0007669"/>
    <property type="project" value="TreeGrafter"/>
</dbReference>
<evidence type="ECO:0000256" key="5">
    <source>
        <dbReference type="ARBA" id="ARBA00023157"/>
    </source>
</evidence>
<dbReference type="AlphaFoldDB" id="A0A5N5LEP8"/>
<feature type="region of interest" description="Disordered" evidence="9">
    <location>
        <begin position="69"/>
        <end position="122"/>
    </location>
</feature>
<feature type="compositionally biased region" description="Polar residues" evidence="9">
    <location>
        <begin position="69"/>
        <end position="84"/>
    </location>
</feature>
<comment type="caution">
    <text evidence="11">The sequence shown here is derived from an EMBL/GenBank/DDBJ whole genome shotgun (WGS) entry which is preliminary data.</text>
</comment>
<evidence type="ECO:0000313" key="11">
    <source>
        <dbReference type="EMBL" id="KAB5541255.1"/>
    </source>
</evidence>
<dbReference type="PROSITE" id="PS51324">
    <property type="entry name" value="ERV_ALR"/>
    <property type="match status" value="1"/>
</dbReference>
<dbReference type="SUPFAM" id="SSF69000">
    <property type="entry name" value="FAD-dependent thiol oxidase"/>
    <property type="match status" value="1"/>
</dbReference>
<reference evidence="12" key="1">
    <citation type="journal article" date="2019" name="Gigascience">
        <title>De novo genome assembly of the endangered Acer yangbiense, a plant species with extremely small populations endemic to Yunnan Province, China.</title>
        <authorList>
            <person name="Yang J."/>
            <person name="Wariss H.M."/>
            <person name="Tao L."/>
            <person name="Zhang R."/>
            <person name="Yun Q."/>
            <person name="Hollingsworth P."/>
            <person name="Dao Z."/>
            <person name="Luo G."/>
            <person name="Guo H."/>
            <person name="Ma Y."/>
            <person name="Sun W."/>
        </authorList>
    </citation>
    <scope>NUCLEOTIDE SEQUENCE [LARGE SCALE GENOMIC DNA]</scope>
    <source>
        <strain evidence="12">cv. br00</strain>
    </source>
</reference>
<dbReference type="PANTHER" id="PTHR12645:SF0">
    <property type="entry name" value="FAD-LINKED SULFHYDRYL OXIDASE ALR"/>
    <property type="match status" value="1"/>
</dbReference>
<keyword evidence="12" id="KW-1185">Reference proteome</keyword>
<sequence length="241" mass="27151">MESIFLSVFKKLTSVREGLAGLLNKPNEPLILPRTLYTPARVGNNMSDNPWQHLFQNVSNCIQTHLANFTGQPQKPSSSTSKNTLFSLSPSSSHLSSKIYPANRDTSSVQPKDVLNKGKSAAPLTKEELGRATWTFLHTLAAQYPEHPTRQQKKDVKELMAILSRMYPCQECADHFKEVIKVNPVQAGSHAEFSQWMCHVHNVVNRSLGKLVFPCERVDARWGKLECEQRECDLQGTTNFD</sequence>
<dbReference type="EC" id="1.8.3.2" evidence="8"/>
<dbReference type="GO" id="GO:0005739">
    <property type="term" value="C:mitochondrion"/>
    <property type="evidence" value="ECO:0007669"/>
    <property type="project" value="TreeGrafter"/>
</dbReference>
<dbReference type="FunFam" id="1.20.120.310:FF:000002">
    <property type="entry name" value="Sulfhydryl oxidase"/>
    <property type="match status" value="1"/>
</dbReference>
<comment type="function">
    <text evidence="7">FAD-dependent sulfhydryl oxidase that catalyzes disulfide bond formation. Oxidizes thioredoxin in vitro. Required for the import and folding of small cysteine-containing proteins in the mitochondrial intermembrane space, and can act independently of the oxidoreductase MIA40. Can oxidize the cytochrome c oxidase assembly protein COX19, a typical substrate of MIA40.</text>
</comment>
<evidence type="ECO:0000256" key="7">
    <source>
        <dbReference type="ARBA" id="ARBA00054445"/>
    </source>
</evidence>
<evidence type="ECO:0000256" key="3">
    <source>
        <dbReference type="ARBA" id="ARBA00022827"/>
    </source>
</evidence>
<accession>A0A5N5LEP8</accession>
<name>A0A5N5LEP8_9ROSI</name>
<keyword evidence="5" id="KW-1015">Disulfide bond</keyword>
<dbReference type="GO" id="GO:0016971">
    <property type="term" value="F:flavin-dependent sulfhydryl oxidase activity"/>
    <property type="evidence" value="ECO:0007669"/>
    <property type="project" value="InterPro"/>
</dbReference>
<feature type="domain" description="ERV/ALR sulfhydryl oxidase" evidence="10">
    <location>
        <begin position="122"/>
        <end position="222"/>
    </location>
</feature>
<keyword evidence="4 8" id="KW-0560">Oxidoreductase</keyword>
<proteinExistence type="predicted"/>
<evidence type="ECO:0000256" key="1">
    <source>
        <dbReference type="ARBA" id="ARBA00001974"/>
    </source>
</evidence>
<dbReference type="PANTHER" id="PTHR12645">
    <property type="entry name" value="ALR/ERV"/>
    <property type="match status" value="1"/>
</dbReference>
<gene>
    <name evidence="11" type="ORF">DKX38_014229</name>
</gene>
<evidence type="ECO:0000256" key="6">
    <source>
        <dbReference type="ARBA" id="ARBA00052964"/>
    </source>
</evidence>
<dbReference type="EMBL" id="VDCV01000009">
    <property type="protein sequence ID" value="KAB5541255.1"/>
    <property type="molecule type" value="Genomic_DNA"/>
</dbReference>
<keyword evidence="3 8" id="KW-0274">FAD</keyword>
<comment type="catalytic activity">
    <reaction evidence="6">
        <text>2 R'C(R)SH + O2 = R'C(R)S-S(R)CR' + H2O2</text>
        <dbReference type="Rhea" id="RHEA:17357"/>
        <dbReference type="ChEBI" id="CHEBI:15379"/>
        <dbReference type="ChEBI" id="CHEBI:16240"/>
        <dbReference type="ChEBI" id="CHEBI:16520"/>
        <dbReference type="ChEBI" id="CHEBI:17412"/>
        <dbReference type="EC" id="1.8.3.2"/>
    </reaction>
    <physiologicalReaction direction="left-to-right" evidence="6">
        <dbReference type="Rhea" id="RHEA:17358"/>
    </physiologicalReaction>
</comment>
<dbReference type="Gene3D" id="1.20.120.310">
    <property type="entry name" value="ERV/ALR sulfhydryl oxidase domain"/>
    <property type="match status" value="1"/>
</dbReference>
<evidence type="ECO:0000256" key="9">
    <source>
        <dbReference type="SAM" id="MobiDB-lite"/>
    </source>
</evidence>